<proteinExistence type="predicted"/>
<evidence type="ECO:0000256" key="1">
    <source>
        <dbReference type="SAM" id="SignalP"/>
    </source>
</evidence>
<name>A0A915KMG7_ROMCU</name>
<dbReference type="InterPro" id="IPR019410">
    <property type="entry name" value="Methyltransf_16"/>
</dbReference>
<feature type="signal peptide" evidence="1">
    <location>
        <begin position="1"/>
        <end position="17"/>
    </location>
</feature>
<keyword evidence="1" id="KW-0732">Signal</keyword>
<protein>
    <submittedName>
        <fullName evidence="3">Uncharacterized protein</fullName>
    </submittedName>
</protein>
<organism evidence="2 3">
    <name type="scientific">Romanomermis culicivorax</name>
    <name type="common">Nematode worm</name>
    <dbReference type="NCBI Taxonomy" id="13658"/>
    <lineage>
        <taxon>Eukaryota</taxon>
        <taxon>Metazoa</taxon>
        <taxon>Ecdysozoa</taxon>
        <taxon>Nematoda</taxon>
        <taxon>Enoplea</taxon>
        <taxon>Dorylaimia</taxon>
        <taxon>Mermithida</taxon>
        <taxon>Mermithoidea</taxon>
        <taxon>Mermithidae</taxon>
        <taxon>Romanomermis</taxon>
    </lineage>
</organism>
<sequence>MIKILFIFGIFRSKTAASSSSDDDKCDSYSKNLDQSSFCSNNGSLNQENKKNWALIPYSQFENSNTDILPLFSVKQRRVKIGNLEFNFDQDWRGSGVAGVVWDASLSLAEYLLNDRSLEGNFILELGSGASAIPSLVCASQEIFGFYVELNPKLEILLAIRFRYEREKRFLNLVENSGFDVEKKFYDKIRDIYIYSIENK</sequence>
<evidence type="ECO:0000313" key="3">
    <source>
        <dbReference type="WBParaSite" id="nRc.2.0.1.t39639-RA"/>
    </source>
</evidence>
<evidence type="ECO:0000313" key="2">
    <source>
        <dbReference type="Proteomes" id="UP000887565"/>
    </source>
</evidence>
<dbReference type="WBParaSite" id="nRc.2.0.1.t39639-RA">
    <property type="protein sequence ID" value="nRc.2.0.1.t39639-RA"/>
    <property type="gene ID" value="nRc.2.0.1.g39639"/>
</dbReference>
<reference evidence="3" key="1">
    <citation type="submission" date="2022-11" db="UniProtKB">
        <authorList>
            <consortium name="WormBaseParasite"/>
        </authorList>
    </citation>
    <scope>IDENTIFICATION</scope>
</reference>
<dbReference type="InterPro" id="IPR029063">
    <property type="entry name" value="SAM-dependent_MTases_sf"/>
</dbReference>
<keyword evidence="2" id="KW-1185">Reference proteome</keyword>
<feature type="chain" id="PRO_5036927981" evidence="1">
    <location>
        <begin position="18"/>
        <end position="200"/>
    </location>
</feature>
<accession>A0A915KMG7</accession>
<dbReference type="Gene3D" id="3.40.50.150">
    <property type="entry name" value="Vaccinia Virus protein VP39"/>
    <property type="match status" value="1"/>
</dbReference>
<dbReference type="Proteomes" id="UP000887565">
    <property type="component" value="Unplaced"/>
</dbReference>
<dbReference type="Pfam" id="PF10294">
    <property type="entry name" value="Methyltransf_16"/>
    <property type="match status" value="1"/>
</dbReference>
<dbReference type="AlphaFoldDB" id="A0A915KMG7"/>